<dbReference type="PRINTS" id="PR00090">
    <property type="entry name" value="RNGDIOXGNASE"/>
</dbReference>
<evidence type="ECO:0000256" key="1">
    <source>
        <dbReference type="ARBA" id="ARBA00001962"/>
    </source>
</evidence>
<dbReference type="SUPFAM" id="SSF50022">
    <property type="entry name" value="ISP domain"/>
    <property type="match status" value="1"/>
</dbReference>
<accession>A0A4R3MGZ4</accession>
<dbReference type="GO" id="GO:0016491">
    <property type="term" value="F:oxidoreductase activity"/>
    <property type="evidence" value="ECO:0007669"/>
    <property type="project" value="UniProtKB-KW"/>
</dbReference>
<evidence type="ECO:0000256" key="4">
    <source>
        <dbReference type="ARBA" id="ARBA00022723"/>
    </source>
</evidence>
<reference evidence="9 10" key="1">
    <citation type="submission" date="2019-03" db="EMBL/GenBank/DDBJ databases">
        <title>Genomic Encyclopedia of Type Strains, Phase IV (KMG-IV): sequencing the most valuable type-strain genomes for metagenomic binning, comparative biology and taxonomic classification.</title>
        <authorList>
            <person name="Goeker M."/>
        </authorList>
    </citation>
    <scope>NUCLEOTIDE SEQUENCE [LARGE SCALE GENOMIC DNA]</scope>
    <source>
        <strain evidence="9 10">DSM 24591</strain>
    </source>
</reference>
<dbReference type="InterPro" id="IPR017941">
    <property type="entry name" value="Rieske_2Fe-2S"/>
</dbReference>
<dbReference type="Proteomes" id="UP000295525">
    <property type="component" value="Unassembled WGS sequence"/>
</dbReference>
<comment type="similarity">
    <text evidence="2">Belongs to the bacterial ring-hydroxylating dioxygenase alpha subunit family.</text>
</comment>
<protein>
    <submittedName>
        <fullName evidence="9">Rieske 2Fe-2S family protein</fullName>
    </submittedName>
</protein>
<keyword evidence="3" id="KW-0001">2Fe-2S</keyword>
<dbReference type="InterPro" id="IPR001663">
    <property type="entry name" value="Rng_hydr_dOase-A"/>
</dbReference>
<dbReference type="PROSITE" id="PS51296">
    <property type="entry name" value="RIESKE"/>
    <property type="match status" value="1"/>
</dbReference>
<dbReference type="Gene3D" id="3.90.380.10">
    <property type="entry name" value="Naphthalene 1,2-dioxygenase Alpha Subunit, Chain A, domain 1"/>
    <property type="match status" value="1"/>
</dbReference>
<dbReference type="InterPro" id="IPR036922">
    <property type="entry name" value="Rieske_2Fe-2S_sf"/>
</dbReference>
<evidence type="ECO:0000313" key="9">
    <source>
        <dbReference type="EMBL" id="TCT10925.1"/>
    </source>
</evidence>
<dbReference type="GO" id="GO:0005506">
    <property type="term" value="F:iron ion binding"/>
    <property type="evidence" value="ECO:0007669"/>
    <property type="project" value="InterPro"/>
</dbReference>
<evidence type="ECO:0000256" key="5">
    <source>
        <dbReference type="ARBA" id="ARBA00023002"/>
    </source>
</evidence>
<evidence type="ECO:0000259" key="8">
    <source>
        <dbReference type="PROSITE" id="PS51296"/>
    </source>
</evidence>
<dbReference type="CDD" id="cd03469">
    <property type="entry name" value="Rieske_RO_Alpha_N"/>
    <property type="match status" value="1"/>
</dbReference>
<feature type="domain" description="Rieske" evidence="8">
    <location>
        <begin position="56"/>
        <end position="161"/>
    </location>
</feature>
<dbReference type="GO" id="GO:0051537">
    <property type="term" value="F:2 iron, 2 sulfur cluster binding"/>
    <property type="evidence" value="ECO:0007669"/>
    <property type="project" value="UniProtKB-KW"/>
</dbReference>
<keyword evidence="6" id="KW-0408">Iron</keyword>
<evidence type="ECO:0000256" key="2">
    <source>
        <dbReference type="ARBA" id="ARBA00008751"/>
    </source>
</evidence>
<evidence type="ECO:0000256" key="6">
    <source>
        <dbReference type="ARBA" id="ARBA00023004"/>
    </source>
</evidence>
<evidence type="ECO:0000313" key="10">
    <source>
        <dbReference type="Proteomes" id="UP000295525"/>
    </source>
</evidence>
<dbReference type="PANTHER" id="PTHR43756">
    <property type="entry name" value="CHOLINE MONOOXYGENASE, CHLOROPLASTIC"/>
    <property type="match status" value="1"/>
</dbReference>
<dbReference type="InterPro" id="IPR015879">
    <property type="entry name" value="Ring_hydroxy_dOase_asu_C_dom"/>
</dbReference>
<comment type="caution">
    <text evidence="9">The sequence shown here is derived from an EMBL/GenBank/DDBJ whole genome shotgun (WGS) entry which is preliminary data.</text>
</comment>
<keyword evidence="5" id="KW-0560">Oxidoreductase</keyword>
<keyword evidence="4" id="KW-0479">Metal-binding</keyword>
<dbReference type="Gene3D" id="2.102.10.10">
    <property type="entry name" value="Rieske [2Fe-2S] iron-sulphur domain"/>
    <property type="match status" value="1"/>
</dbReference>
<name>A0A4R3MGZ4_9BURK</name>
<gene>
    <name evidence="9" type="ORF">EDC26_101147</name>
</gene>
<comment type="cofactor">
    <cofactor evidence="1">
        <name>Fe cation</name>
        <dbReference type="ChEBI" id="CHEBI:24875"/>
    </cofactor>
</comment>
<dbReference type="OrthoDB" id="9790995at2"/>
<dbReference type="AlphaFoldDB" id="A0A4R3MGZ4"/>
<keyword evidence="10" id="KW-1185">Reference proteome</keyword>
<organism evidence="9 10">
    <name type="scientific">Paralcaligenes ureilyticus</name>
    <dbReference type="NCBI Taxonomy" id="627131"/>
    <lineage>
        <taxon>Bacteria</taxon>
        <taxon>Pseudomonadati</taxon>
        <taxon>Pseudomonadota</taxon>
        <taxon>Betaproteobacteria</taxon>
        <taxon>Burkholderiales</taxon>
        <taxon>Alcaligenaceae</taxon>
        <taxon>Paralcaligenes</taxon>
    </lineage>
</organism>
<dbReference type="CDD" id="cd08884">
    <property type="entry name" value="RHO_alpha_C_GbcA-like"/>
    <property type="match status" value="1"/>
</dbReference>
<dbReference type="Pfam" id="PF00355">
    <property type="entry name" value="Rieske"/>
    <property type="match status" value="1"/>
</dbReference>
<dbReference type="EMBL" id="SMAJ01000001">
    <property type="protein sequence ID" value="TCT10925.1"/>
    <property type="molecule type" value="Genomic_DNA"/>
</dbReference>
<dbReference type="Pfam" id="PF00848">
    <property type="entry name" value="Ring_hydroxyl_A"/>
    <property type="match status" value="1"/>
</dbReference>
<proteinExistence type="inferred from homology"/>
<sequence>MKETYVACEPGKTKVSPEIAALVENRKPGHALDAPFYISPEVFEADMKLIYGQHWIYVAVESEIPEPGDYITVDIHRNSVVVVRDDDNAIKAFHNVCRHRGSRLCNEHKGSVGNIVCPYHQWTYDLEGKLLFAEHMGDDFDRSRNGLKSVHLQNLGGLLFICLADSPPADFDEFKAAMEPYILPHQISKTKVAAQIDIVEECNWKLTIENNRECYHCAANHPELTASIFEYGFGYQASPSNQAMLESYDQLVLERSKDWEGGYGLPSIEIEHLDGRITGFRTQRLPLDQHGESETLDAKIASKKLLGDFTRADLGALSLWTQPNSWHHFMSDHIVTFQVFPLSAERTMVRTTWLVHQDAVEGVDYNLDNLTAVWNATNNQDRHLVEISQKGIHSDAYVPGTYSPYTEIYVEKFCRWYIERLTALINA</sequence>
<evidence type="ECO:0000256" key="7">
    <source>
        <dbReference type="ARBA" id="ARBA00023014"/>
    </source>
</evidence>
<evidence type="ECO:0000256" key="3">
    <source>
        <dbReference type="ARBA" id="ARBA00022714"/>
    </source>
</evidence>
<dbReference type="PANTHER" id="PTHR43756:SF5">
    <property type="entry name" value="CHOLINE MONOOXYGENASE, CHLOROPLASTIC"/>
    <property type="match status" value="1"/>
</dbReference>
<dbReference type="SUPFAM" id="SSF55961">
    <property type="entry name" value="Bet v1-like"/>
    <property type="match status" value="1"/>
</dbReference>
<keyword evidence="7" id="KW-0411">Iron-sulfur</keyword>
<dbReference type="RefSeq" id="WP_132579358.1">
    <property type="nucleotide sequence ID" value="NZ_SMAJ01000001.1"/>
</dbReference>